<sequence length="346" mass="37948">MKHWKAVAAAVGAGLVARWASGMLLNAIQRSQSLKNTATVTSLFVFPIKGVGGFEVQEWPLGPHGLLWDREWAVGLPKDDGSYQVVSSNRLQRLAAATASIDLAGQRMTLTAPGVESLTTSVRQSVAEANVTLRPIEIFGMPGSAVEESAEATAWWRRAVGNDDVVFLRIVTARMPQDSPNHQGCPVTEADSIGFHDYAALHIITREGVAWLDTVIPRDHQFPGFEITEAQFRANVVVEGLPFPDEDTWSVVTIGATKLRVAKQSGRCVIPTHNAAGERHPRFEPTATLRRVRRAFHRHQLGRPTKEGLFMFGLDLFHDAAIATGNILRVGDTLTVTERQTAPEYF</sequence>
<evidence type="ECO:0000313" key="3">
    <source>
        <dbReference type="Proteomes" id="UP000051952"/>
    </source>
</evidence>
<dbReference type="GO" id="GO:0030170">
    <property type="term" value="F:pyridoxal phosphate binding"/>
    <property type="evidence" value="ECO:0007669"/>
    <property type="project" value="InterPro"/>
</dbReference>
<evidence type="ECO:0000313" key="2">
    <source>
        <dbReference type="EMBL" id="CUG84594.1"/>
    </source>
</evidence>
<dbReference type="InterPro" id="IPR011037">
    <property type="entry name" value="Pyrv_Knase-like_insert_dom_sf"/>
</dbReference>
<dbReference type="OrthoDB" id="17255at2759"/>
<keyword evidence="3" id="KW-1185">Reference proteome</keyword>
<dbReference type="GO" id="GO:0030151">
    <property type="term" value="F:molybdenum ion binding"/>
    <property type="evidence" value="ECO:0007669"/>
    <property type="project" value="InterPro"/>
</dbReference>
<dbReference type="PROSITE" id="PS51340">
    <property type="entry name" value="MOSC"/>
    <property type="match status" value="1"/>
</dbReference>
<dbReference type="VEuPathDB" id="TriTrypDB:BSAL_06125"/>
<dbReference type="InterPro" id="IPR005303">
    <property type="entry name" value="MOCOS_middle"/>
</dbReference>
<dbReference type="OMA" id="FEITEAQ"/>
<dbReference type="GO" id="GO:0003824">
    <property type="term" value="F:catalytic activity"/>
    <property type="evidence" value="ECO:0007669"/>
    <property type="project" value="InterPro"/>
</dbReference>
<evidence type="ECO:0000259" key="1">
    <source>
        <dbReference type="PROSITE" id="PS51340"/>
    </source>
</evidence>
<dbReference type="Pfam" id="PF03473">
    <property type="entry name" value="MOSC"/>
    <property type="match status" value="1"/>
</dbReference>
<dbReference type="EMBL" id="CYKH01001125">
    <property type="protein sequence ID" value="CUG84594.1"/>
    <property type="molecule type" value="Genomic_DNA"/>
</dbReference>
<feature type="domain" description="MOSC" evidence="1">
    <location>
        <begin position="168"/>
        <end position="337"/>
    </location>
</feature>
<reference evidence="3" key="1">
    <citation type="submission" date="2015-09" db="EMBL/GenBank/DDBJ databases">
        <authorList>
            <consortium name="Pathogen Informatics"/>
        </authorList>
    </citation>
    <scope>NUCLEOTIDE SEQUENCE [LARGE SCALE GENOMIC DNA]</scope>
    <source>
        <strain evidence="3">Lake Konstanz</strain>
    </source>
</reference>
<dbReference type="Proteomes" id="UP000051952">
    <property type="component" value="Unassembled WGS sequence"/>
</dbReference>
<dbReference type="InterPro" id="IPR005302">
    <property type="entry name" value="MoCF_Sase_C"/>
</dbReference>
<dbReference type="AlphaFoldDB" id="A0A0S4J5Y6"/>
<protein>
    <submittedName>
        <fullName evidence="2">Molybdenum cofactor sulfurase, putative</fullName>
    </submittedName>
</protein>
<name>A0A0S4J5Y6_BODSA</name>
<dbReference type="Pfam" id="PF03476">
    <property type="entry name" value="MOSC_N"/>
    <property type="match status" value="1"/>
</dbReference>
<gene>
    <name evidence="2" type="ORF">BSAL_06125</name>
</gene>
<dbReference type="SUPFAM" id="SSF50800">
    <property type="entry name" value="PK beta-barrel domain-like"/>
    <property type="match status" value="1"/>
</dbReference>
<dbReference type="SUPFAM" id="SSF141673">
    <property type="entry name" value="MOSC N-terminal domain-like"/>
    <property type="match status" value="1"/>
</dbReference>
<accession>A0A0S4J5Y6</accession>
<proteinExistence type="predicted"/>
<organism evidence="2 3">
    <name type="scientific">Bodo saltans</name>
    <name type="common">Flagellated protozoan</name>
    <dbReference type="NCBI Taxonomy" id="75058"/>
    <lineage>
        <taxon>Eukaryota</taxon>
        <taxon>Discoba</taxon>
        <taxon>Euglenozoa</taxon>
        <taxon>Kinetoplastea</taxon>
        <taxon>Metakinetoplastina</taxon>
        <taxon>Eubodonida</taxon>
        <taxon>Bodonidae</taxon>
        <taxon>Bodo</taxon>
    </lineage>
</organism>